<accession>A0A9Q9CHZ0</accession>
<organism evidence="2 3">
    <name type="scientific">Turicibacter bilis</name>
    <dbReference type="NCBI Taxonomy" id="2735723"/>
    <lineage>
        <taxon>Bacteria</taxon>
        <taxon>Bacillati</taxon>
        <taxon>Bacillota</taxon>
        <taxon>Erysipelotrichia</taxon>
        <taxon>Erysipelotrichales</taxon>
        <taxon>Turicibacteraceae</taxon>
        <taxon>Turicibacter</taxon>
    </lineage>
</organism>
<protein>
    <submittedName>
        <fullName evidence="2">Uncharacterized protein</fullName>
    </submittedName>
</protein>
<name>A0A9Q9CHZ0_9FIRM</name>
<proteinExistence type="predicted"/>
<dbReference type="AlphaFoldDB" id="A0A9Q9CHZ0"/>
<reference evidence="2" key="1">
    <citation type="submission" date="2021-03" db="EMBL/GenBank/DDBJ databases">
        <title>Comparative Genomics and Metabolomics in the genus Turicibacter.</title>
        <authorList>
            <person name="Maki J."/>
            <person name="Looft T."/>
        </authorList>
    </citation>
    <scope>NUCLEOTIDE SEQUENCE</scope>
    <source>
        <strain evidence="2">ISU324</strain>
    </source>
</reference>
<sequence>MRFFRKRMKQLYGTNLLIMIKKVILSLLVSFISVICYLSFVGIKQEIFQEFSAIEFDDISHIELNKTTVKIQGVLTKKTFLEDEFNGRIEINNNELTKKEPMFVKLVEENNGYLGIISVHLDEQSSIPHLLPVGVITFYTPKDFSKIAFSIVNASNVIVGPAKTLEEAKVLQTDILRLLREEYE</sequence>
<evidence type="ECO:0000313" key="3">
    <source>
        <dbReference type="Proteomes" id="UP001058072"/>
    </source>
</evidence>
<keyword evidence="1" id="KW-1133">Transmembrane helix</keyword>
<dbReference type="RefSeq" id="WP_212724493.1">
    <property type="nucleotide sequence ID" value="NZ_CP071250.1"/>
</dbReference>
<evidence type="ECO:0000256" key="1">
    <source>
        <dbReference type="SAM" id="Phobius"/>
    </source>
</evidence>
<feature type="transmembrane region" description="Helical" evidence="1">
    <location>
        <begin position="23"/>
        <end position="43"/>
    </location>
</feature>
<dbReference type="Proteomes" id="UP001058072">
    <property type="component" value="Chromosome"/>
</dbReference>
<evidence type="ECO:0000313" key="2">
    <source>
        <dbReference type="EMBL" id="UUF08883.1"/>
    </source>
</evidence>
<gene>
    <name evidence="2" type="ORF">J0J70_02420</name>
</gene>
<dbReference type="EMBL" id="CP071250">
    <property type="protein sequence ID" value="UUF08883.1"/>
    <property type="molecule type" value="Genomic_DNA"/>
</dbReference>
<keyword evidence="1" id="KW-0812">Transmembrane</keyword>
<keyword evidence="1" id="KW-0472">Membrane</keyword>